<dbReference type="Gene3D" id="3.90.550.10">
    <property type="entry name" value="Spore Coat Polysaccharide Biosynthesis Protein SpsA, Chain A"/>
    <property type="match status" value="1"/>
</dbReference>
<dbReference type="GO" id="GO:0008376">
    <property type="term" value="F:acetylgalactosaminyltransferase activity"/>
    <property type="evidence" value="ECO:0007669"/>
    <property type="project" value="TreeGrafter"/>
</dbReference>
<dbReference type="Proteomes" id="UP000504632">
    <property type="component" value="Chromosome 16"/>
</dbReference>
<dbReference type="RefSeq" id="XP_030649103.1">
    <property type="nucleotide sequence ID" value="XM_030793243.1"/>
</dbReference>
<dbReference type="InParanoid" id="A0A6J2WXT7"/>
<dbReference type="GO" id="GO:0006047">
    <property type="term" value="P:UDP-N-acetylglucosamine metabolic process"/>
    <property type="evidence" value="ECO:0007669"/>
    <property type="project" value="TreeGrafter"/>
</dbReference>
<evidence type="ECO:0000313" key="2">
    <source>
        <dbReference type="Proteomes" id="UP000504632"/>
    </source>
</evidence>
<protein>
    <submittedName>
        <fullName evidence="3">Beta-1,4 N-acetylgalactosaminyltransferase 2-like</fullName>
    </submittedName>
</protein>
<proteinExistence type="predicted"/>
<evidence type="ECO:0000259" key="1">
    <source>
        <dbReference type="Pfam" id="PF00535"/>
    </source>
</evidence>
<feature type="domain" description="Glycosyltransferase 2-like" evidence="1">
    <location>
        <begin position="192"/>
        <end position="298"/>
    </location>
</feature>
<dbReference type="CDD" id="cd00761">
    <property type="entry name" value="Glyco_tranf_GTA_type"/>
    <property type="match status" value="1"/>
</dbReference>
<name>A0A6J2WXT7_CHACN</name>
<dbReference type="SUPFAM" id="SSF53448">
    <property type="entry name" value="Nucleotide-diphospho-sugar transferases"/>
    <property type="match status" value="1"/>
</dbReference>
<dbReference type="Pfam" id="PF00535">
    <property type="entry name" value="Glycos_transf_2"/>
    <property type="match status" value="1"/>
</dbReference>
<keyword evidence="2" id="KW-1185">Reference proteome</keyword>
<organism evidence="2 3">
    <name type="scientific">Chanos chanos</name>
    <name type="common">Milkfish</name>
    <name type="synonym">Mugil chanos</name>
    <dbReference type="NCBI Taxonomy" id="29144"/>
    <lineage>
        <taxon>Eukaryota</taxon>
        <taxon>Metazoa</taxon>
        <taxon>Chordata</taxon>
        <taxon>Craniata</taxon>
        <taxon>Vertebrata</taxon>
        <taxon>Euteleostomi</taxon>
        <taxon>Actinopterygii</taxon>
        <taxon>Neopterygii</taxon>
        <taxon>Teleostei</taxon>
        <taxon>Ostariophysi</taxon>
        <taxon>Gonorynchiformes</taxon>
        <taxon>Chanidae</taxon>
        <taxon>Chanos</taxon>
    </lineage>
</organism>
<evidence type="ECO:0000313" key="3">
    <source>
        <dbReference type="RefSeq" id="XP_030649103.1"/>
    </source>
</evidence>
<gene>
    <name evidence="3" type="primary">LOC115829182</name>
</gene>
<dbReference type="OrthoDB" id="2139606at2759"/>
<dbReference type="PANTHER" id="PTHR15046">
    <property type="entry name" value="GLYCO_TRANS_2-LIKE DOMAIN-CONTAINING PROTEIN"/>
    <property type="match status" value="1"/>
</dbReference>
<dbReference type="GO" id="GO:0019276">
    <property type="term" value="P:UDP-N-acetylgalactosamine metabolic process"/>
    <property type="evidence" value="ECO:0007669"/>
    <property type="project" value="TreeGrafter"/>
</dbReference>
<dbReference type="AlphaFoldDB" id="A0A6J2WXT7"/>
<dbReference type="PANTHER" id="PTHR15046:SF2">
    <property type="entry name" value="BETA-1,4 N-ACETYLGALACTOSAMINYLTRANSFERASE 2"/>
    <property type="match status" value="1"/>
</dbReference>
<accession>A0A6J2WXT7</accession>
<dbReference type="InterPro" id="IPR001173">
    <property type="entry name" value="Glyco_trans_2-like"/>
</dbReference>
<sequence length="424" mass="47957">MISFSRKSCSCRNERAFLQRHVPQDKLDEVLKRRAAEYRKHQIRTKASLDVLLIAPSNSPLQYPVHGFTVEPLKKTPIPGLAVHSTERTVYKVSLSVSSGVLSVEGTTDMDLVAGQGQNKLNISTKDVTQLNQLLSQVSYTSTIYHIKTKDFANFTFEDHAVMFPIIIKRSSMPVLADPGTDIGSQVTITTKTFLRYKELNVLINSIRRYYKDMKIIIADDSLNPQKVNGTNIEQYIMPPAQGWFAGRNLAVSQVMTKYFLWVDDDFLFIDDTKIEKFVEVMEAVPELDVVAGGVGRDRVYFKVKYEEGDVEEGGCLTRFIGQSHQTLPGQPHCSLVDGVVNFFLARTDSVRRVGFDPFLKRVGHSEFFFDGLGDLLVATCGGVKIGHQRKVNQGKYLKYRRQKEADATLKLAHQFFKNHLKCF</sequence>
<dbReference type="GeneID" id="115829182"/>
<reference evidence="3" key="1">
    <citation type="submission" date="2025-08" db="UniProtKB">
        <authorList>
            <consortium name="RefSeq"/>
        </authorList>
    </citation>
    <scope>IDENTIFICATION</scope>
</reference>
<dbReference type="InterPro" id="IPR029044">
    <property type="entry name" value="Nucleotide-diphossugar_trans"/>
</dbReference>